<sequence>MEARHRALIVTATRNLESSLLDIINIALFSAKSVQVNKCNRMKTLNPRATGTLGKVITSPEFPPSSTAGTTSPKRGGPTRRCEFSPENVKSSNSPTGGSPQEKAMFSQNCVGPVRRREFLRLGMLALGGMSVAELLAAQAGAGGSAPDTSVILFWMWGGPSQLETYDLKPEAPVEYRGPYRPIPTAVPGLDLCELFPLQAKLGDKISLIRSLHHTMSAHNDASIEVLTGKTPARPDPTSTSRSDHPDFGMVASRLRGAPADGLPRYIGIPRQPFMTQPTYLGVSHAAFATGDPSAANFRAPNLTLVGGVNGQRLDDRRGLLTQFDGFQRNLERPGAATSGDPFRDAALQMLTNPQIASAFDVGKEDPKLRDRYGRHLWGQSCLLARRLAEAGASVITIDALAPTPSDRYFSWDDHINVQTKWDLNDAMRYRAPFMDQGLSALIEDVYQRGLDRKILIVAAGEFGRTPRLTQASGLTGRDHWPDAQSALVSGGGLRMGQVIGATNHKGEFPTERPLTPQDLLATIYRHLGVNHRHEFHDFSGRPIPVLPDGEPIREFL</sequence>
<dbReference type="eggNOG" id="COG4102">
    <property type="taxonomic scope" value="Bacteria"/>
</dbReference>
<evidence type="ECO:0008006" key="4">
    <source>
        <dbReference type="Google" id="ProtNLM"/>
    </source>
</evidence>
<feature type="compositionally biased region" description="Polar residues" evidence="1">
    <location>
        <begin position="64"/>
        <end position="73"/>
    </location>
</feature>
<proteinExistence type="predicted"/>
<dbReference type="PANTHER" id="PTHR43737">
    <property type="entry name" value="BLL7424 PROTEIN"/>
    <property type="match status" value="1"/>
</dbReference>
<dbReference type="HOGENOM" id="CLU_035908_0_0_0"/>
<dbReference type="KEGG" id="saci:Sinac_6939"/>
<feature type="region of interest" description="Disordered" evidence="1">
    <location>
        <begin position="50"/>
        <end position="105"/>
    </location>
</feature>
<keyword evidence="3" id="KW-1185">Reference proteome</keyword>
<dbReference type="STRING" id="886293.Sinac_6939"/>
<protein>
    <recommendedName>
        <fullName evidence="4">DUF1501 domain-containing protein</fullName>
    </recommendedName>
</protein>
<dbReference type="EMBL" id="CP003364">
    <property type="protein sequence ID" value="AGA30995.1"/>
    <property type="molecule type" value="Genomic_DNA"/>
</dbReference>
<gene>
    <name evidence="2" type="ordered locus">Sinac_6939</name>
</gene>
<dbReference type="AlphaFoldDB" id="L0DQ79"/>
<evidence type="ECO:0000313" key="2">
    <source>
        <dbReference type="EMBL" id="AGA30995.1"/>
    </source>
</evidence>
<dbReference type="Pfam" id="PF07394">
    <property type="entry name" value="DUF1501"/>
    <property type="match status" value="1"/>
</dbReference>
<accession>L0DQ79</accession>
<name>L0DQ79_SINAD</name>
<reference evidence="2 3" key="1">
    <citation type="submission" date="2012-02" db="EMBL/GenBank/DDBJ databases">
        <title>Complete sequence of chromosome of Singulisphaera acidiphila DSM 18658.</title>
        <authorList>
            <consortium name="US DOE Joint Genome Institute (JGI-PGF)"/>
            <person name="Lucas S."/>
            <person name="Copeland A."/>
            <person name="Lapidus A."/>
            <person name="Glavina del Rio T."/>
            <person name="Dalin E."/>
            <person name="Tice H."/>
            <person name="Bruce D."/>
            <person name="Goodwin L."/>
            <person name="Pitluck S."/>
            <person name="Peters L."/>
            <person name="Ovchinnikova G."/>
            <person name="Chertkov O."/>
            <person name="Kyrpides N."/>
            <person name="Mavromatis K."/>
            <person name="Ivanova N."/>
            <person name="Brettin T."/>
            <person name="Detter J.C."/>
            <person name="Han C."/>
            <person name="Larimer F."/>
            <person name="Land M."/>
            <person name="Hauser L."/>
            <person name="Markowitz V."/>
            <person name="Cheng J.-F."/>
            <person name="Hugenholtz P."/>
            <person name="Woyke T."/>
            <person name="Wu D."/>
            <person name="Tindall B."/>
            <person name="Pomrenke H."/>
            <person name="Brambilla E."/>
            <person name="Klenk H.-P."/>
            <person name="Eisen J.A."/>
        </authorList>
    </citation>
    <scope>NUCLEOTIDE SEQUENCE [LARGE SCALE GENOMIC DNA]</scope>
    <source>
        <strain evidence="3">ATCC BAA-1392 / DSM 18658 / VKM B-2454 / MOB10</strain>
    </source>
</reference>
<dbReference type="InterPro" id="IPR010869">
    <property type="entry name" value="DUF1501"/>
</dbReference>
<organism evidence="2 3">
    <name type="scientific">Singulisphaera acidiphila (strain ATCC BAA-1392 / DSM 18658 / VKM B-2454 / MOB10)</name>
    <dbReference type="NCBI Taxonomy" id="886293"/>
    <lineage>
        <taxon>Bacteria</taxon>
        <taxon>Pseudomonadati</taxon>
        <taxon>Planctomycetota</taxon>
        <taxon>Planctomycetia</taxon>
        <taxon>Isosphaerales</taxon>
        <taxon>Isosphaeraceae</taxon>
        <taxon>Singulisphaera</taxon>
    </lineage>
</organism>
<feature type="compositionally biased region" description="Polar residues" evidence="1">
    <location>
        <begin position="88"/>
        <end position="99"/>
    </location>
</feature>
<dbReference type="PANTHER" id="PTHR43737:SF1">
    <property type="entry name" value="DUF1501 DOMAIN-CONTAINING PROTEIN"/>
    <property type="match status" value="1"/>
</dbReference>
<feature type="region of interest" description="Disordered" evidence="1">
    <location>
        <begin position="228"/>
        <end position="248"/>
    </location>
</feature>
<dbReference type="SUPFAM" id="SSF53649">
    <property type="entry name" value="Alkaline phosphatase-like"/>
    <property type="match status" value="1"/>
</dbReference>
<dbReference type="InterPro" id="IPR017850">
    <property type="entry name" value="Alkaline_phosphatase_core_sf"/>
</dbReference>
<evidence type="ECO:0000256" key="1">
    <source>
        <dbReference type="SAM" id="MobiDB-lite"/>
    </source>
</evidence>
<dbReference type="Proteomes" id="UP000010798">
    <property type="component" value="Chromosome"/>
</dbReference>
<evidence type="ECO:0000313" key="3">
    <source>
        <dbReference type="Proteomes" id="UP000010798"/>
    </source>
</evidence>